<reference evidence="3" key="1">
    <citation type="journal article" date="2019" name="Int. J. Syst. Evol. Microbiol.">
        <title>The Global Catalogue of Microorganisms (GCM) 10K type strain sequencing project: providing services to taxonomists for standard genome sequencing and annotation.</title>
        <authorList>
            <consortium name="The Broad Institute Genomics Platform"/>
            <consortium name="The Broad Institute Genome Sequencing Center for Infectious Disease"/>
            <person name="Wu L."/>
            <person name="Ma J."/>
        </authorList>
    </citation>
    <scope>NUCLEOTIDE SEQUENCE [LARGE SCALE GENOMIC DNA]</scope>
    <source>
        <strain evidence="3">JCM 9091</strain>
    </source>
</reference>
<comment type="caution">
    <text evidence="2">The sequence shown here is derived from an EMBL/GenBank/DDBJ whole genome shotgun (WGS) entry which is preliminary data.</text>
</comment>
<evidence type="ECO:0000313" key="2">
    <source>
        <dbReference type="EMBL" id="GAA3066215.1"/>
    </source>
</evidence>
<organism evidence="2 3">
    <name type="scientific">Streptomyces glomeratus</name>
    <dbReference type="NCBI Taxonomy" id="284452"/>
    <lineage>
        <taxon>Bacteria</taxon>
        <taxon>Bacillati</taxon>
        <taxon>Actinomycetota</taxon>
        <taxon>Actinomycetes</taxon>
        <taxon>Kitasatosporales</taxon>
        <taxon>Streptomycetaceae</taxon>
        <taxon>Streptomyces</taxon>
    </lineage>
</organism>
<dbReference type="Proteomes" id="UP001501532">
    <property type="component" value="Unassembled WGS sequence"/>
</dbReference>
<name>A0ABP6LXX7_9ACTN</name>
<keyword evidence="3" id="KW-1185">Reference proteome</keyword>
<keyword evidence="1" id="KW-0732">Signal</keyword>
<feature type="signal peptide" evidence="1">
    <location>
        <begin position="1"/>
        <end position="24"/>
    </location>
</feature>
<accession>A0ABP6LXX7</accession>
<sequence length="135" mass="14608">MLRAASIAAIGLAVMAGATTTTSAASKYSSCSSRGGILSIGTEYNLASQNTIWVTNASFTIERNGGHHNNVYLAVRKSDGRDVWAWPSKDNVRGGQTKTEKVHKRIPRSYRPYLKGHATFDVLGPDPSCAAYIKY</sequence>
<proteinExistence type="predicted"/>
<gene>
    <name evidence="2" type="ORF">GCM10010448_57040</name>
</gene>
<protein>
    <submittedName>
        <fullName evidence="2">Uncharacterized protein</fullName>
    </submittedName>
</protein>
<evidence type="ECO:0000256" key="1">
    <source>
        <dbReference type="SAM" id="SignalP"/>
    </source>
</evidence>
<dbReference type="EMBL" id="BAAAUF010000058">
    <property type="protein sequence ID" value="GAA3066215.1"/>
    <property type="molecule type" value="Genomic_DNA"/>
</dbReference>
<feature type="chain" id="PRO_5045119800" evidence="1">
    <location>
        <begin position="25"/>
        <end position="135"/>
    </location>
</feature>
<evidence type="ECO:0000313" key="3">
    <source>
        <dbReference type="Proteomes" id="UP001501532"/>
    </source>
</evidence>